<proteinExistence type="predicted"/>
<protein>
    <recommendedName>
        <fullName evidence="6">HTH tetR-type domain-containing protein</fullName>
    </recommendedName>
</protein>
<dbReference type="Pfam" id="PF00440">
    <property type="entry name" value="TetR_N"/>
    <property type="match status" value="1"/>
</dbReference>
<name>A0A3E0VSB3_9MICO</name>
<dbReference type="InterPro" id="IPR036271">
    <property type="entry name" value="Tet_transcr_reg_TetR-rel_C_sf"/>
</dbReference>
<evidence type="ECO:0000313" key="8">
    <source>
        <dbReference type="Proteomes" id="UP000256541"/>
    </source>
</evidence>
<evidence type="ECO:0000256" key="4">
    <source>
        <dbReference type="PROSITE-ProRule" id="PRU00335"/>
    </source>
</evidence>
<feature type="region of interest" description="Disordered" evidence="5">
    <location>
        <begin position="187"/>
        <end position="230"/>
    </location>
</feature>
<dbReference type="RefSeq" id="WP_116412476.1">
    <property type="nucleotide sequence ID" value="NZ_NBXB01000039.1"/>
</dbReference>
<dbReference type="PROSITE" id="PS50977">
    <property type="entry name" value="HTH_TETR_2"/>
    <property type="match status" value="1"/>
</dbReference>
<evidence type="ECO:0000256" key="3">
    <source>
        <dbReference type="ARBA" id="ARBA00023163"/>
    </source>
</evidence>
<organism evidence="7 8">
    <name type="scientific">Subtercola boreus</name>
    <dbReference type="NCBI Taxonomy" id="120213"/>
    <lineage>
        <taxon>Bacteria</taxon>
        <taxon>Bacillati</taxon>
        <taxon>Actinomycetota</taxon>
        <taxon>Actinomycetes</taxon>
        <taxon>Micrococcales</taxon>
        <taxon>Microbacteriaceae</taxon>
        <taxon>Subtercola</taxon>
    </lineage>
</organism>
<dbReference type="SUPFAM" id="SSF46689">
    <property type="entry name" value="Homeodomain-like"/>
    <property type="match status" value="1"/>
</dbReference>
<dbReference type="Gene3D" id="1.10.357.10">
    <property type="entry name" value="Tetracycline Repressor, domain 2"/>
    <property type="match status" value="1"/>
</dbReference>
<evidence type="ECO:0000259" key="6">
    <source>
        <dbReference type="PROSITE" id="PS50977"/>
    </source>
</evidence>
<dbReference type="OrthoDB" id="71867at2"/>
<dbReference type="GO" id="GO:0003700">
    <property type="term" value="F:DNA-binding transcription factor activity"/>
    <property type="evidence" value="ECO:0007669"/>
    <property type="project" value="TreeGrafter"/>
</dbReference>
<comment type="caution">
    <text evidence="7">The sequence shown here is derived from an EMBL/GenBank/DDBJ whole genome shotgun (WGS) entry which is preliminary data.</text>
</comment>
<dbReference type="SUPFAM" id="SSF48498">
    <property type="entry name" value="Tetracyclin repressor-like, C-terminal domain"/>
    <property type="match status" value="1"/>
</dbReference>
<gene>
    <name evidence="7" type="ORF">B7R22_14705</name>
</gene>
<dbReference type="Gene3D" id="1.10.10.60">
    <property type="entry name" value="Homeodomain-like"/>
    <property type="match status" value="1"/>
</dbReference>
<feature type="compositionally biased region" description="Low complexity" evidence="5">
    <location>
        <begin position="200"/>
        <end position="218"/>
    </location>
</feature>
<sequence>MPRQNLTRSAVLEAAAHLADRDGFDAISVSLLARTLGVQPASLYSHVRDRAAVLEGVHTLALGELADRIATEIAGRSRRDALEGMVGAYRGFARERPGRWDALQRPAQAETVRSAEAARLVTLTWAVLRGYALPDAELVHATRLVGATINGFLALERAGSFDHRAPDTEASWSRAIDVLDGALASWPGSPTAPDVPPAPAGARATTPPASAHAATTPPSTLPIPSEEHHG</sequence>
<reference evidence="7 8" key="1">
    <citation type="submission" date="2017-04" db="EMBL/GenBank/DDBJ databases">
        <title>Comparative genome analysis of Subtercola boreus.</title>
        <authorList>
            <person name="Cho Y.-J."/>
            <person name="Cho A."/>
            <person name="Kim O.-S."/>
            <person name="Lee J.-I."/>
        </authorList>
    </citation>
    <scope>NUCLEOTIDE SEQUENCE [LARGE SCALE GENOMIC DNA]</scope>
    <source>
        <strain evidence="7 8">P27479</strain>
    </source>
</reference>
<dbReference type="InterPro" id="IPR001647">
    <property type="entry name" value="HTH_TetR"/>
</dbReference>
<dbReference type="PANTHER" id="PTHR30055:SF151">
    <property type="entry name" value="TRANSCRIPTIONAL REGULATORY PROTEIN"/>
    <property type="match status" value="1"/>
</dbReference>
<dbReference type="InterPro" id="IPR025996">
    <property type="entry name" value="MT1864/Rv1816-like_C"/>
</dbReference>
<keyword evidence="1" id="KW-0805">Transcription regulation</keyword>
<dbReference type="Pfam" id="PF13305">
    <property type="entry name" value="TetR_C_33"/>
    <property type="match status" value="1"/>
</dbReference>
<dbReference type="AlphaFoldDB" id="A0A3E0VSB3"/>
<dbReference type="EMBL" id="NBXB01000039">
    <property type="protein sequence ID" value="RFA12892.1"/>
    <property type="molecule type" value="Genomic_DNA"/>
</dbReference>
<evidence type="ECO:0000256" key="1">
    <source>
        <dbReference type="ARBA" id="ARBA00023015"/>
    </source>
</evidence>
<feature type="domain" description="HTH tetR-type" evidence="6">
    <location>
        <begin position="5"/>
        <end position="65"/>
    </location>
</feature>
<feature type="DNA-binding region" description="H-T-H motif" evidence="4">
    <location>
        <begin position="28"/>
        <end position="47"/>
    </location>
</feature>
<dbReference type="GO" id="GO:0000976">
    <property type="term" value="F:transcription cis-regulatory region binding"/>
    <property type="evidence" value="ECO:0007669"/>
    <property type="project" value="TreeGrafter"/>
</dbReference>
<dbReference type="Proteomes" id="UP000256541">
    <property type="component" value="Unassembled WGS sequence"/>
</dbReference>
<evidence type="ECO:0000313" key="7">
    <source>
        <dbReference type="EMBL" id="RFA12892.1"/>
    </source>
</evidence>
<dbReference type="InterPro" id="IPR009057">
    <property type="entry name" value="Homeodomain-like_sf"/>
</dbReference>
<keyword evidence="2 4" id="KW-0238">DNA-binding</keyword>
<accession>A0A3E0VSB3</accession>
<evidence type="ECO:0000256" key="5">
    <source>
        <dbReference type="SAM" id="MobiDB-lite"/>
    </source>
</evidence>
<keyword evidence="3" id="KW-0804">Transcription</keyword>
<evidence type="ECO:0000256" key="2">
    <source>
        <dbReference type="ARBA" id="ARBA00023125"/>
    </source>
</evidence>
<dbReference type="PANTHER" id="PTHR30055">
    <property type="entry name" value="HTH-TYPE TRANSCRIPTIONAL REGULATOR RUTR"/>
    <property type="match status" value="1"/>
</dbReference>
<dbReference type="InterPro" id="IPR050109">
    <property type="entry name" value="HTH-type_TetR-like_transc_reg"/>
</dbReference>